<sequence length="705" mass="75147">MGLKGSKAPYRISTAAAGFVAGFAVTVMLFTAHQKHSEAHLEASSRLFPGQLPGQDGSAQASGQQPASIQRLASWLHLARRAPPAPPLPPRLRPPDLNHTARLMVGFGNSAYFDFVQNWARSVMPFERSFLIAALDDQMLGQCEAQGLPCVAAHAGTAAGDFRDNVAAFRQMGAIKIQFVLGLLEQHPTLELVVVSDSDCVWLRPPWQYLEQRQGVDFFVSTDCLSAKAEDAWQPTDRSYPLCGHVPGNSHAAAFNTGMFAVSNTPASRAFLKAWIKMLTDPAQAKHEDSDSHVDDQLALNLLRGVTPIAVHATFQRHPVAALKKHRLREFGLWHVDPPEYYGRVPPGLEGPAAGRLASTGDFPLKALAYGGEGEVLAFVEGQERARDSLAAARMLNRTLLLPTLWCWCDLSESPDVLEACRTQGSDVELPFECPLDFLLPADSLEAAGVDYRHPGFLALPQVPDTLRRAKAAVVIVSERPATPFPQPSHTVGHAVTVWAGIRQGELVQAVAPVEGEAVLQLRGAVPGFLGGFDDVAAAAAFDQAFDRAVDDYGEPPHWCCLSWGSTDVGERRIIRYQMPAPLADGWKPWEAPRLAVPPWCDLLSSEDGNDQWARLPQHPCAFLRNATAAALAAARPPPPPPPLAALAAEAGGGGEGAAGYQRGGFAGQDGSGGGVGEARGEQAAEEGAAEAGVGVEAGDAGGGR</sequence>
<feature type="region of interest" description="Disordered" evidence="1">
    <location>
        <begin position="633"/>
        <end position="705"/>
    </location>
</feature>
<evidence type="ECO:0000256" key="2">
    <source>
        <dbReference type="SAM" id="Phobius"/>
    </source>
</evidence>
<protein>
    <submittedName>
        <fullName evidence="4">Expressed protein</fullName>
    </submittedName>
</protein>
<reference evidence="4 5" key="1">
    <citation type="journal article" date="2010" name="Plant Cell">
        <title>The Chlorella variabilis NC64A genome reveals adaptation to photosymbiosis, coevolution with viruses, and cryptic sex.</title>
        <authorList>
            <person name="Blanc G."/>
            <person name="Duncan G."/>
            <person name="Agarkova I."/>
            <person name="Borodovsky M."/>
            <person name="Gurnon J."/>
            <person name="Kuo A."/>
            <person name="Lindquist E."/>
            <person name="Lucas S."/>
            <person name="Pangilinan J."/>
            <person name="Polle J."/>
            <person name="Salamov A."/>
            <person name="Terry A."/>
            <person name="Yamada T."/>
            <person name="Dunigan D.D."/>
            <person name="Grigoriev I.V."/>
            <person name="Claverie J.M."/>
            <person name="Van Etten J.L."/>
        </authorList>
    </citation>
    <scope>NUCLEOTIDE SEQUENCE [LARGE SCALE GENOMIC DNA]</scope>
    <source>
        <strain evidence="4 5">NC64A</strain>
    </source>
</reference>
<organism evidence="5">
    <name type="scientific">Chlorella variabilis</name>
    <name type="common">Green alga</name>
    <dbReference type="NCBI Taxonomy" id="554065"/>
    <lineage>
        <taxon>Eukaryota</taxon>
        <taxon>Viridiplantae</taxon>
        <taxon>Chlorophyta</taxon>
        <taxon>core chlorophytes</taxon>
        <taxon>Trebouxiophyceae</taxon>
        <taxon>Chlorellales</taxon>
        <taxon>Chlorellaceae</taxon>
        <taxon>Chlorella clade</taxon>
        <taxon>Chlorella</taxon>
    </lineage>
</organism>
<feature type="compositionally biased region" description="Low complexity" evidence="1">
    <location>
        <begin position="690"/>
        <end position="699"/>
    </location>
</feature>
<dbReference type="InterPro" id="IPR053250">
    <property type="entry name" value="Glycosyltransferase_77"/>
</dbReference>
<dbReference type="eggNOG" id="ENOG502QSJ9">
    <property type="taxonomic scope" value="Eukaryota"/>
</dbReference>
<dbReference type="InterPro" id="IPR005069">
    <property type="entry name" value="Nucl-diP-sugar_transferase"/>
</dbReference>
<proteinExistence type="predicted"/>
<name>E1ZP81_CHLVA</name>
<dbReference type="GO" id="GO:0005794">
    <property type="term" value="C:Golgi apparatus"/>
    <property type="evidence" value="ECO:0007669"/>
    <property type="project" value="TreeGrafter"/>
</dbReference>
<dbReference type="GO" id="GO:0052325">
    <property type="term" value="P:cell wall pectin biosynthetic process"/>
    <property type="evidence" value="ECO:0007669"/>
    <property type="project" value="TreeGrafter"/>
</dbReference>
<dbReference type="PANTHER" id="PTHR46936:SF1">
    <property type="entry name" value="ARABINOSYLTRANSFERASE XEG113"/>
    <property type="match status" value="1"/>
</dbReference>
<feature type="domain" description="Nucleotide-diphospho-sugar transferase" evidence="3">
    <location>
        <begin position="129"/>
        <end position="296"/>
    </location>
</feature>
<accession>E1ZP81</accession>
<keyword evidence="2" id="KW-0472">Membrane</keyword>
<keyword evidence="2" id="KW-0812">Transmembrane</keyword>
<dbReference type="Pfam" id="PF03407">
    <property type="entry name" value="Nucleotid_trans"/>
    <property type="match status" value="1"/>
</dbReference>
<dbReference type="GeneID" id="17351860"/>
<evidence type="ECO:0000313" key="5">
    <source>
        <dbReference type="Proteomes" id="UP000008141"/>
    </source>
</evidence>
<dbReference type="Proteomes" id="UP000008141">
    <property type="component" value="Unassembled WGS sequence"/>
</dbReference>
<feature type="compositionally biased region" description="Gly residues" evidence="1">
    <location>
        <begin position="651"/>
        <end position="678"/>
    </location>
</feature>
<evidence type="ECO:0000259" key="3">
    <source>
        <dbReference type="Pfam" id="PF03407"/>
    </source>
</evidence>
<dbReference type="KEGG" id="cvr:CHLNCDRAFT_58863"/>
<keyword evidence="5" id="KW-1185">Reference proteome</keyword>
<dbReference type="GO" id="GO:0052636">
    <property type="term" value="F:arabinosyltransferase activity"/>
    <property type="evidence" value="ECO:0007669"/>
    <property type="project" value="TreeGrafter"/>
</dbReference>
<dbReference type="EMBL" id="GL433856">
    <property type="protein sequence ID" value="EFN52399.1"/>
    <property type="molecule type" value="Genomic_DNA"/>
</dbReference>
<dbReference type="AlphaFoldDB" id="E1ZP81"/>
<dbReference type="RefSeq" id="XP_005844501.1">
    <property type="nucleotide sequence ID" value="XM_005844439.1"/>
</dbReference>
<dbReference type="PANTHER" id="PTHR46936">
    <property type="entry name" value="ARABINOSYLTRANSFERASE XEG113"/>
    <property type="match status" value="1"/>
</dbReference>
<evidence type="ECO:0000256" key="1">
    <source>
        <dbReference type="SAM" id="MobiDB-lite"/>
    </source>
</evidence>
<evidence type="ECO:0000313" key="4">
    <source>
        <dbReference type="EMBL" id="EFN52399.1"/>
    </source>
</evidence>
<dbReference type="InParanoid" id="E1ZP81"/>
<keyword evidence="2" id="KW-1133">Transmembrane helix</keyword>
<dbReference type="OrthoDB" id="540503at2759"/>
<feature type="transmembrane region" description="Helical" evidence="2">
    <location>
        <begin position="12"/>
        <end position="32"/>
    </location>
</feature>
<gene>
    <name evidence="4" type="ORF">CHLNCDRAFT_58863</name>
</gene>